<protein>
    <submittedName>
        <fullName evidence="3">ATP/GTP-binding protein</fullName>
    </submittedName>
</protein>
<name>A0ABV5PM60_STRCM</name>
<evidence type="ECO:0000313" key="3">
    <source>
        <dbReference type="EMBL" id="MFB9524306.1"/>
    </source>
</evidence>
<feature type="transmembrane region" description="Helical" evidence="2">
    <location>
        <begin position="182"/>
        <end position="205"/>
    </location>
</feature>
<feature type="compositionally biased region" description="Low complexity" evidence="1">
    <location>
        <begin position="22"/>
        <end position="36"/>
    </location>
</feature>
<feature type="transmembrane region" description="Helical" evidence="2">
    <location>
        <begin position="90"/>
        <end position="108"/>
    </location>
</feature>
<evidence type="ECO:0000256" key="2">
    <source>
        <dbReference type="SAM" id="Phobius"/>
    </source>
</evidence>
<proteinExistence type="predicted"/>
<feature type="transmembrane region" description="Helical" evidence="2">
    <location>
        <begin position="225"/>
        <end position="247"/>
    </location>
</feature>
<feature type="region of interest" description="Disordered" evidence="1">
    <location>
        <begin position="258"/>
        <end position="278"/>
    </location>
</feature>
<keyword evidence="2" id="KW-0812">Transmembrane</keyword>
<comment type="caution">
    <text evidence="3">The sequence shown here is derived from an EMBL/GenBank/DDBJ whole genome shotgun (WGS) entry which is preliminary data.</text>
</comment>
<evidence type="ECO:0000256" key="1">
    <source>
        <dbReference type="SAM" id="MobiDB-lite"/>
    </source>
</evidence>
<dbReference type="Proteomes" id="UP001589718">
    <property type="component" value="Unassembled WGS sequence"/>
</dbReference>
<dbReference type="RefSeq" id="WP_345220112.1">
    <property type="nucleotide sequence ID" value="NZ_BAAAXE010000011.1"/>
</dbReference>
<dbReference type="Gene3D" id="3.40.50.300">
    <property type="entry name" value="P-loop containing nucleotide triphosphate hydrolases"/>
    <property type="match status" value="1"/>
</dbReference>
<dbReference type="InterPro" id="IPR027417">
    <property type="entry name" value="P-loop_NTPase"/>
</dbReference>
<dbReference type="EMBL" id="JBHMCR010000021">
    <property type="protein sequence ID" value="MFB9524306.1"/>
    <property type="molecule type" value="Genomic_DNA"/>
</dbReference>
<gene>
    <name evidence="3" type="ORF">ACFFTU_30660</name>
</gene>
<sequence>MNTGDRHDARHAHGGRGVRSSAGVPRPAGPRSAGPRPADPPPAPGGAVPPSSPTEDWLAQERPEAGPGIWRYGYEERGERAEEQVSDRSLLAGAVITLLSGALLWSLLHNNYLPYWRVPLQLFTPSDWWEFGAYGGYRTKQAYDAQNVYLAVLCAGIIYWFAQLGNWAEFLRRFVMAREQPARAVLAGAGALVVQALVITGTLPFEPAVLGLLPTTWHEGGGSHALARFVSYSVHGVLAVVFLLPFIRLSGLTGRLRGRSRQNTAPAAPPPPAETPARWPELRAAGLGEVADLLTAEMRQGRMNDLDVVRVRAAWDAAADDPARREHFAAAVLRDGAAAFVHPSGARDLPRRTARHDLLAGQVRIGRYADGEPNPYRTWGAGVALEPAVLGTSLLAVGPPGAGKTRRLTAPVVESLALQALAGKCAVLAVCAAGTPLADDEAYDVVVRVGDPASVHDLDLYGGTTDPEAASAVLAEALVGDLDTVDTGRAATALAQLIGPYHAVRGRFPAVPELYELLRADPAALQRLAADLDAAGQSGMLRDLSSRVRQMGTAADPCPALADRLALLDRPAFADFFTTDPAARPFSLRALQRHPMRVRVELPEQRYAEASRLLARLVLAQFLTAVTARADRSLFACLVLDDATATLTPDTVRGIGRLRSANAGVVLSLRTVDDVPEALHVPLLGAVGCHMAFSGVTTWDGRRFTEAWGTEWVETTEVAQHTVFANQPFTRAVHALRKLVTGKAVVTKAVTVKKVERERWSASELARGVPAGHAVLSLTTVAGEHAPPLLVDLGD</sequence>
<reference evidence="3 4" key="1">
    <citation type="submission" date="2024-09" db="EMBL/GenBank/DDBJ databases">
        <authorList>
            <person name="Sun Q."/>
            <person name="Mori K."/>
        </authorList>
    </citation>
    <scope>NUCLEOTIDE SEQUENCE [LARGE SCALE GENOMIC DNA]</scope>
    <source>
        <strain evidence="3 4">JCM 4362</strain>
    </source>
</reference>
<keyword evidence="2" id="KW-1133">Transmembrane helix</keyword>
<feature type="transmembrane region" description="Helical" evidence="2">
    <location>
        <begin position="148"/>
        <end position="170"/>
    </location>
</feature>
<keyword evidence="2" id="KW-0472">Membrane</keyword>
<evidence type="ECO:0000313" key="4">
    <source>
        <dbReference type="Proteomes" id="UP001589718"/>
    </source>
</evidence>
<feature type="region of interest" description="Disordered" evidence="1">
    <location>
        <begin position="1"/>
        <end position="60"/>
    </location>
</feature>
<dbReference type="SUPFAM" id="SSF52540">
    <property type="entry name" value="P-loop containing nucleoside triphosphate hydrolases"/>
    <property type="match status" value="1"/>
</dbReference>
<accession>A0ABV5PM60</accession>
<organism evidence="3 4">
    <name type="scientific">Streptomyces cremeus</name>
    <dbReference type="NCBI Taxonomy" id="66881"/>
    <lineage>
        <taxon>Bacteria</taxon>
        <taxon>Bacillati</taxon>
        <taxon>Actinomycetota</taxon>
        <taxon>Actinomycetes</taxon>
        <taxon>Kitasatosporales</taxon>
        <taxon>Streptomycetaceae</taxon>
        <taxon>Streptomyces</taxon>
    </lineage>
</organism>
<keyword evidence="4" id="KW-1185">Reference proteome</keyword>